<dbReference type="PANTHER" id="PTHR44366:SF1">
    <property type="entry name" value="UDP-N-ACETYLGLUCOSAMINE--PEPTIDE N-ACETYLGLUCOSAMINYLTRANSFERASE 110 KDA SUBUNIT"/>
    <property type="match status" value="1"/>
</dbReference>
<dbReference type="AlphaFoldDB" id="A0AB39KRR2"/>
<evidence type="ECO:0000256" key="1">
    <source>
        <dbReference type="PROSITE-ProRule" id="PRU00339"/>
    </source>
</evidence>
<accession>A0AB39KRR2</accession>
<feature type="repeat" description="TPR" evidence="1">
    <location>
        <begin position="197"/>
        <end position="230"/>
    </location>
</feature>
<dbReference type="PROSITE" id="PS50005">
    <property type="entry name" value="TPR"/>
    <property type="match status" value="2"/>
</dbReference>
<proteinExistence type="predicted"/>
<dbReference type="SMART" id="SM00028">
    <property type="entry name" value="TPR"/>
    <property type="match status" value="5"/>
</dbReference>
<dbReference type="PANTHER" id="PTHR44366">
    <property type="entry name" value="UDP-N-ACETYLGLUCOSAMINE--PEPTIDE N-ACETYLGLUCOSAMINYLTRANSFERASE 110 KDA SUBUNIT"/>
    <property type="match status" value="1"/>
</dbReference>
<protein>
    <submittedName>
        <fullName evidence="2">Tetratricopeptide repeat protein</fullName>
    </submittedName>
</protein>
<gene>
    <name evidence="2" type="ORF">ABOZ73_16510</name>
</gene>
<sequence>MGIDMPSNKAKVSHSALLEAADIAPEPTYVGAKAVRIGDSASKAALQRLAQAVTELKQQEIPKLLSDAIAAVRRGAPTVAKELALAALKLDEKQGIAWHILGISLEKIGDLGASLRSYDAALRLLPDETVIALDLGRLASRLDMPEFAAKLYSIHLQRDPSSLEAANNLATSLRDMRRFEEAIEILRPIIAQFPESGMLWNTLGTIVAQQGDTGTACVFYDEAIRLKPDFGLAFYNRSGCRAELGDIRGAFEDCESALAVTTVPTDIDNMRFSKALLQLAAGDLSGGWESYEARFLPGMTGAPSFIANAPRWEPANDLKGKRLVAFGEQGIGDEILFSHALPDVSEELGPDGHLTIVVERRLAPLFRRSFPQATVVTHKTARLEGRVTRGSLEIEDWSSIDYWSPVGTFLRKYRNDLESFGRRGPLLIAAPERVAHWKGWLESLPAGPKIGLLWKSAKIDGDRNRYFSPFEAWSDILKTPGAVFINTQYGDCEDEIRYAKQVLGVEIFQPPEIDLKEDLDDVAALVSALDVVLGSTNATMQLAGAVGTPIWMIASATTWTQLGADYYPWYPQARCFPLTSFLDWAPVVRQTADALNLAVKGDMAFAMNG</sequence>
<feature type="repeat" description="TPR" evidence="1">
    <location>
        <begin position="95"/>
        <end position="128"/>
    </location>
</feature>
<dbReference type="RefSeq" id="WP_369059210.1">
    <property type="nucleotide sequence ID" value="NZ_CP158375.1"/>
</dbReference>
<dbReference type="Pfam" id="PF13432">
    <property type="entry name" value="TPR_16"/>
    <property type="match status" value="2"/>
</dbReference>
<organism evidence="2">
    <name type="scientific">Caulobacter sp. 73W</name>
    <dbReference type="NCBI Taxonomy" id="3161137"/>
    <lineage>
        <taxon>Bacteria</taxon>
        <taxon>Pseudomonadati</taxon>
        <taxon>Pseudomonadota</taxon>
        <taxon>Alphaproteobacteria</taxon>
        <taxon>Caulobacterales</taxon>
        <taxon>Caulobacteraceae</taxon>
        <taxon>Caulobacter</taxon>
    </lineage>
</organism>
<dbReference type="Gene3D" id="1.25.40.10">
    <property type="entry name" value="Tetratricopeptide repeat domain"/>
    <property type="match status" value="1"/>
</dbReference>
<name>A0AB39KRR2_9CAUL</name>
<dbReference type="EMBL" id="CP158375">
    <property type="protein sequence ID" value="XDO96358.1"/>
    <property type="molecule type" value="Genomic_DNA"/>
</dbReference>
<dbReference type="InterPro" id="IPR019734">
    <property type="entry name" value="TPR_rpt"/>
</dbReference>
<dbReference type="GO" id="GO:0006493">
    <property type="term" value="P:protein O-linked glycosylation"/>
    <property type="evidence" value="ECO:0007669"/>
    <property type="project" value="InterPro"/>
</dbReference>
<dbReference type="GO" id="GO:0097363">
    <property type="term" value="F:protein O-acetylglucosaminyltransferase activity"/>
    <property type="evidence" value="ECO:0007669"/>
    <property type="project" value="TreeGrafter"/>
</dbReference>
<dbReference type="InterPro" id="IPR011990">
    <property type="entry name" value="TPR-like_helical_dom_sf"/>
</dbReference>
<dbReference type="Gene3D" id="3.40.50.2000">
    <property type="entry name" value="Glycogen Phosphorylase B"/>
    <property type="match status" value="1"/>
</dbReference>
<evidence type="ECO:0000313" key="2">
    <source>
        <dbReference type="EMBL" id="XDO96358.1"/>
    </source>
</evidence>
<dbReference type="SUPFAM" id="SSF48452">
    <property type="entry name" value="TPR-like"/>
    <property type="match status" value="1"/>
</dbReference>
<dbReference type="SUPFAM" id="SSF53756">
    <property type="entry name" value="UDP-Glycosyltransferase/glycogen phosphorylase"/>
    <property type="match status" value="1"/>
</dbReference>
<keyword evidence="1" id="KW-0802">TPR repeat</keyword>
<reference evidence="2" key="1">
    <citation type="submission" date="2024-06" db="EMBL/GenBank/DDBJ databases">
        <title>Caulobacter inopinatus, sp. nov.</title>
        <authorList>
            <person name="Donachie S.P."/>
        </authorList>
    </citation>
    <scope>NUCLEOTIDE SEQUENCE</scope>
    <source>
        <strain evidence="2">73W</strain>
    </source>
</reference>
<dbReference type="InterPro" id="IPR037919">
    <property type="entry name" value="OGT"/>
</dbReference>